<organism evidence="2 3">
    <name type="scientific">Sphingomonas mucosissima</name>
    <dbReference type="NCBI Taxonomy" id="370959"/>
    <lineage>
        <taxon>Bacteria</taxon>
        <taxon>Pseudomonadati</taxon>
        <taxon>Pseudomonadota</taxon>
        <taxon>Alphaproteobacteria</taxon>
        <taxon>Sphingomonadales</taxon>
        <taxon>Sphingomonadaceae</taxon>
        <taxon>Sphingomonas</taxon>
    </lineage>
</organism>
<reference evidence="2 3" key="1">
    <citation type="submission" date="2017-03" db="EMBL/GenBank/DDBJ databases">
        <title>Genome sequence of Sphingomonas mucosissima DSM 17494.</title>
        <authorList>
            <person name="Poehlein A."/>
            <person name="Wuebbeler J.H."/>
            <person name="Steinbuechel A."/>
            <person name="Daniel R."/>
        </authorList>
    </citation>
    <scope>NUCLEOTIDE SEQUENCE [LARGE SCALE GENOMIC DNA]</scope>
    <source>
        <strain evidence="2 3">DSM 17494</strain>
    </source>
</reference>
<evidence type="ECO:0000313" key="3">
    <source>
        <dbReference type="Proteomes" id="UP000197783"/>
    </source>
</evidence>
<dbReference type="GO" id="GO:0003676">
    <property type="term" value="F:nucleic acid binding"/>
    <property type="evidence" value="ECO:0007669"/>
    <property type="project" value="InterPro"/>
</dbReference>
<feature type="domain" description="RNase H type-1" evidence="1">
    <location>
        <begin position="33"/>
        <end position="111"/>
    </location>
</feature>
<dbReference type="Pfam" id="PF13456">
    <property type="entry name" value="RVT_3"/>
    <property type="match status" value="1"/>
</dbReference>
<dbReference type="SUPFAM" id="SSF53098">
    <property type="entry name" value="Ribonuclease H-like"/>
    <property type="match status" value="1"/>
</dbReference>
<dbReference type="Gene3D" id="3.30.420.10">
    <property type="entry name" value="Ribonuclease H-like superfamily/Ribonuclease H"/>
    <property type="match status" value="1"/>
</dbReference>
<gene>
    <name evidence="2" type="ORF">SPMU_07040</name>
</gene>
<dbReference type="InterPro" id="IPR002156">
    <property type="entry name" value="RNaseH_domain"/>
</dbReference>
<dbReference type="GO" id="GO:0004523">
    <property type="term" value="F:RNA-DNA hybrid ribonuclease activity"/>
    <property type="evidence" value="ECO:0007669"/>
    <property type="project" value="InterPro"/>
</dbReference>
<dbReference type="InterPro" id="IPR012337">
    <property type="entry name" value="RNaseH-like_sf"/>
</dbReference>
<dbReference type="RefSeq" id="WP_245832712.1">
    <property type="nucleotide sequence ID" value="NZ_NBBJ01000001.1"/>
</dbReference>
<dbReference type="EMBL" id="NBBJ01000001">
    <property type="protein sequence ID" value="OWK32379.1"/>
    <property type="molecule type" value="Genomic_DNA"/>
</dbReference>
<evidence type="ECO:0000313" key="2">
    <source>
        <dbReference type="EMBL" id="OWK32379.1"/>
    </source>
</evidence>
<proteinExistence type="predicted"/>
<keyword evidence="3" id="KW-1185">Reference proteome</keyword>
<name>A0A245ZRK8_9SPHN</name>
<comment type="caution">
    <text evidence="2">The sequence shown here is derived from an EMBL/GenBank/DDBJ whole genome shotgun (WGS) entry which is preliminary data.</text>
</comment>
<protein>
    <recommendedName>
        <fullName evidence="1">RNase H type-1 domain-containing protein</fullName>
    </recommendedName>
</protein>
<accession>A0A245ZRK8</accession>
<evidence type="ECO:0000259" key="1">
    <source>
        <dbReference type="Pfam" id="PF13456"/>
    </source>
</evidence>
<sequence>MKIFFDGGLRPAPHGMELAVVAAGRSHIERGLGSGTSMEAEWLALIAAMRLAKRLALTDAVLLGDAAAVIAQASGRVKVPQAHLAHFACYMALPRPARFRLRHIKRTQNLAGIALEKTRTALGA</sequence>
<dbReference type="Proteomes" id="UP000197783">
    <property type="component" value="Unassembled WGS sequence"/>
</dbReference>
<dbReference type="AlphaFoldDB" id="A0A245ZRK8"/>
<dbReference type="InterPro" id="IPR036397">
    <property type="entry name" value="RNaseH_sf"/>
</dbReference>